<dbReference type="InterPro" id="IPR029071">
    <property type="entry name" value="Ubiquitin-like_domsf"/>
</dbReference>
<dbReference type="AlphaFoldDB" id="A0A811RS38"/>
<comment type="caution">
    <text evidence="2">The sequence shown here is derived from an EMBL/GenBank/DDBJ whole genome shotgun (WGS) entry which is preliminary data.</text>
</comment>
<dbReference type="OrthoDB" id="1937145at2759"/>
<accession>A0A811RS38</accession>
<evidence type="ECO:0008006" key="4">
    <source>
        <dbReference type="Google" id="ProtNLM"/>
    </source>
</evidence>
<evidence type="ECO:0000313" key="2">
    <source>
        <dbReference type="EMBL" id="CAD6272876.1"/>
    </source>
</evidence>
<dbReference type="Proteomes" id="UP000604825">
    <property type="component" value="Unassembled WGS sequence"/>
</dbReference>
<proteinExistence type="predicted"/>
<dbReference type="SUPFAM" id="SSF54236">
    <property type="entry name" value="Ubiquitin-like"/>
    <property type="match status" value="1"/>
</dbReference>
<evidence type="ECO:0000256" key="1">
    <source>
        <dbReference type="SAM" id="MobiDB-lite"/>
    </source>
</evidence>
<evidence type="ECO:0000313" key="3">
    <source>
        <dbReference type="Proteomes" id="UP000604825"/>
    </source>
</evidence>
<gene>
    <name evidence="2" type="ORF">NCGR_LOCUS56146</name>
</gene>
<protein>
    <recommendedName>
        <fullName evidence="4">Ubiquitin-like domain-containing protein</fullName>
    </recommendedName>
</protein>
<feature type="region of interest" description="Disordered" evidence="1">
    <location>
        <begin position="1"/>
        <end position="32"/>
    </location>
</feature>
<feature type="compositionally biased region" description="Basic and acidic residues" evidence="1">
    <location>
        <begin position="11"/>
        <end position="23"/>
    </location>
</feature>
<dbReference type="EMBL" id="CAJGYO010000016">
    <property type="protein sequence ID" value="CAD6272876.1"/>
    <property type="molecule type" value="Genomic_DNA"/>
</dbReference>
<keyword evidence="3" id="KW-1185">Reference proteome</keyword>
<name>A0A811RS38_9POAL</name>
<organism evidence="2 3">
    <name type="scientific">Miscanthus lutarioriparius</name>
    <dbReference type="NCBI Taxonomy" id="422564"/>
    <lineage>
        <taxon>Eukaryota</taxon>
        <taxon>Viridiplantae</taxon>
        <taxon>Streptophyta</taxon>
        <taxon>Embryophyta</taxon>
        <taxon>Tracheophyta</taxon>
        <taxon>Spermatophyta</taxon>
        <taxon>Magnoliopsida</taxon>
        <taxon>Liliopsida</taxon>
        <taxon>Poales</taxon>
        <taxon>Poaceae</taxon>
        <taxon>PACMAD clade</taxon>
        <taxon>Panicoideae</taxon>
        <taxon>Andropogonodae</taxon>
        <taxon>Andropogoneae</taxon>
        <taxon>Saccharinae</taxon>
        <taxon>Miscanthus</taxon>
    </lineage>
</organism>
<sequence length="77" mass="7959">MTPTTPAPCGADDRAVASSRRESSSGGPAPPVVTMTTMRIMVWMLRGDRVALDVDGAATMAQLKDMVMAHEGVAVGA</sequence>
<reference evidence="2" key="1">
    <citation type="submission" date="2020-10" db="EMBL/GenBank/DDBJ databases">
        <authorList>
            <person name="Han B."/>
            <person name="Lu T."/>
            <person name="Zhao Q."/>
            <person name="Huang X."/>
            <person name="Zhao Y."/>
        </authorList>
    </citation>
    <scope>NUCLEOTIDE SEQUENCE</scope>
</reference>